<gene>
    <name evidence="1" type="ORF">NCTC5051_03268</name>
    <name evidence="2" type="ORF">NCTC5053_06658</name>
</gene>
<organism evidence="1 3">
    <name type="scientific">Klebsiella pneumoniae</name>
    <dbReference type="NCBI Taxonomy" id="573"/>
    <lineage>
        <taxon>Bacteria</taxon>
        <taxon>Pseudomonadati</taxon>
        <taxon>Pseudomonadota</taxon>
        <taxon>Gammaproteobacteria</taxon>
        <taxon>Enterobacterales</taxon>
        <taxon>Enterobacteriaceae</taxon>
        <taxon>Klebsiella/Raoultella group</taxon>
        <taxon>Klebsiella</taxon>
        <taxon>Klebsiella pneumoniae complex</taxon>
    </lineage>
</organism>
<evidence type="ECO:0000313" key="2">
    <source>
        <dbReference type="EMBL" id="STV62650.1"/>
    </source>
</evidence>
<evidence type="ECO:0000313" key="1">
    <source>
        <dbReference type="EMBL" id="STU52048.1"/>
    </source>
</evidence>
<accession>A0A377YGD7</accession>
<sequence length="167" mass="18596">MSAELIDQANELAERRLEMTIQNMRINHNAVSATHCLQTFRCRISQGGGLMNYSKLSDGEISVLVGRRVKSGYEVILHPNNPKGAQLLWGVHGRQCSYGFFPLTHPEDLFSTMKKYRIGIAPAGKTVWKATHESGLQVNNKNPLRAAAIVFLMLQDAMEAKTDEQGI</sequence>
<reference evidence="3 4" key="1">
    <citation type="submission" date="2018-06" db="EMBL/GenBank/DDBJ databases">
        <authorList>
            <consortium name="Pathogen Informatics"/>
            <person name="Doyle S."/>
        </authorList>
    </citation>
    <scope>NUCLEOTIDE SEQUENCE [LARGE SCALE GENOMIC DNA]</scope>
    <source>
        <strain evidence="1 3">NCTC5051</strain>
        <strain evidence="2 4">NCTC5053</strain>
    </source>
</reference>
<name>A0A377YGD7_KLEPN</name>
<dbReference type="InterPro" id="IPR019701">
    <property type="entry name" value="Phage_P22_NinX"/>
</dbReference>
<dbReference type="AlphaFoldDB" id="A0A377YGD7"/>
<dbReference type="Proteomes" id="UP000254141">
    <property type="component" value="Unassembled WGS sequence"/>
</dbReference>
<dbReference type="EMBL" id="UGLU01000001">
    <property type="protein sequence ID" value="STU52048.1"/>
    <property type="molecule type" value="Genomic_DNA"/>
</dbReference>
<evidence type="ECO:0000313" key="4">
    <source>
        <dbReference type="Proteomes" id="UP000254387"/>
    </source>
</evidence>
<evidence type="ECO:0000313" key="3">
    <source>
        <dbReference type="Proteomes" id="UP000254141"/>
    </source>
</evidence>
<dbReference type="Pfam" id="PF10765">
    <property type="entry name" value="Phage_P22_NinX"/>
    <property type="match status" value="1"/>
</dbReference>
<proteinExistence type="predicted"/>
<dbReference type="EMBL" id="UGMN01000004">
    <property type="protein sequence ID" value="STV62650.1"/>
    <property type="molecule type" value="Genomic_DNA"/>
</dbReference>
<protein>
    <submittedName>
        <fullName evidence="1">Phage/conjugal plasmid C-4 type zinc finger protein, TraR family</fullName>
    </submittedName>
</protein>
<dbReference type="Proteomes" id="UP000254387">
    <property type="component" value="Unassembled WGS sequence"/>
</dbReference>